<organism evidence="8 9">
    <name type="scientific">Prauserella oleivorans</name>
    <dbReference type="NCBI Taxonomy" id="1478153"/>
    <lineage>
        <taxon>Bacteria</taxon>
        <taxon>Bacillati</taxon>
        <taxon>Actinomycetota</taxon>
        <taxon>Actinomycetes</taxon>
        <taxon>Pseudonocardiales</taxon>
        <taxon>Pseudonocardiaceae</taxon>
        <taxon>Prauserella</taxon>
    </lineage>
</organism>
<keyword evidence="9" id="KW-1185">Reference proteome</keyword>
<feature type="transmembrane region" description="Helical" evidence="6">
    <location>
        <begin position="73"/>
        <end position="91"/>
    </location>
</feature>
<protein>
    <submittedName>
        <fullName evidence="8">MFS transporter</fullName>
    </submittedName>
</protein>
<reference evidence="9" key="1">
    <citation type="journal article" date="2019" name="Int. J. Syst. Evol. Microbiol.">
        <title>The Global Catalogue of Microorganisms (GCM) 10K type strain sequencing project: providing services to taxonomists for standard genome sequencing and annotation.</title>
        <authorList>
            <consortium name="The Broad Institute Genomics Platform"/>
            <consortium name="The Broad Institute Genome Sequencing Center for Infectious Disease"/>
            <person name="Wu L."/>
            <person name="Ma J."/>
        </authorList>
    </citation>
    <scope>NUCLEOTIDE SEQUENCE [LARGE SCALE GENOMIC DNA]</scope>
    <source>
        <strain evidence="9">IBRC-M 10906</strain>
    </source>
</reference>
<feature type="transmembrane region" description="Helical" evidence="6">
    <location>
        <begin position="311"/>
        <end position="330"/>
    </location>
</feature>
<comment type="subcellular location">
    <subcellularLocation>
        <location evidence="1">Cell membrane</location>
        <topology evidence="1">Multi-pass membrane protein</topology>
    </subcellularLocation>
</comment>
<dbReference type="Gene3D" id="1.20.1250.20">
    <property type="entry name" value="MFS general substrate transporter like domains"/>
    <property type="match status" value="1"/>
</dbReference>
<evidence type="ECO:0000313" key="8">
    <source>
        <dbReference type="EMBL" id="MFD2798380.1"/>
    </source>
</evidence>
<evidence type="ECO:0000256" key="5">
    <source>
        <dbReference type="SAM" id="MobiDB-lite"/>
    </source>
</evidence>
<dbReference type="PANTHER" id="PTHR23508">
    <property type="entry name" value="CARBOXYLIC ACID TRANSPORTER PROTEIN HOMOLOG"/>
    <property type="match status" value="1"/>
</dbReference>
<dbReference type="PANTHER" id="PTHR23508:SF10">
    <property type="entry name" value="CARBOXYLIC ACID TRANSPORTER PROTEIN HOMOLOG"/>
    <property type="match status" value="1"/>
</dbReference>
<feature type="domain" description="Major facilitator superfamily (MFS) profile" evidence="7">
    <location>
        <begin position="8"/>
        <end position="424"/>
    </location>
</feature>
<evidence type="ECO:0000256" key="1">
    <source>
        <dbReference type="ARBA" id="ARBA00004651"/>
    </source>
</evidence>
<feature type="transmembrane region" description="Helical" evidence="6">
    <location>
        <begin position="377"/>
        <end position="396"/>
    </location>
</feature>
<feature type="transmembrane region" description="Helical" evidence="6">
    <location>
        <begin position="45"/>
        <end position="66"/>
    </location>
</feature>
<dbReference type="InterPro" id="IPR005828">
    <property type="entry name" value="MFS_sugar_transport-like"/>
</dbReference>
<comment type="caution">
    <text evidence="8">The sequence shown here is derived from an EMBL/GenBank/DDBJ whole genome shotgun (WGS) entry which is preliminary data.</text>
</comment>
<dbReference type="PROSITE" id="PS50850">
    <property type="entry name" value="MFS"/>
    <property type="match status" value="1"/>
</dbReference>
<dbReference type="RefSeq" id="WP_377383985.1">
    <property type="nucleotide sequence ID" value="NZ_JBHSAN010000001.1"/>
</dbReference>
<dbReference type="Pfam" id="PF00083">
    <property type="entry name" value="Sugar_tr"/>
    <property type="match status" value="1"/>
</dbReference>
<name>A0ABW5W670_9PSEU</name>
<evidence type="ECO:0000313" key="9">
    <source>
        <dbReference type="Proteomes" id="UP001597478"/>
    </source>
</evidence>
<sequence>MTRHQWRLFAIIATAWMFDSMDLAALTFILGPISAEFQLSGTSAGALASVSFAGMIIGASLSGVLGDRFGRRPVFTTSMIVWGLGSLGAALSQDVAFLMVCRFVIGLGMGAEFPVAQAMLSEFVPAHSRGKLVGWLEGFWPIGFITCGVLALVIVPAFGWRSIFFVMAGCSLFALIVRRGVPESPRWFAATRRFDQAEETLAEFERRVEQSSGRRLPDPAPVTQSRSGGSGKFAIAELFSAKYRRRTIMMWAVWFCTLLGYYGITTWMGKLLADSGMTTAKSIGYVVLMALWGIPGFLLASVLLERLGRKPVISGFILLSAVSAYFYGGASSSAELLIIGSIMQFFFFGMWSALYAYTPEVFSNRARATGCGTSSALGRAGALVGPLIVPVVLEAFGEGTAFIVPAAFFVLGGLIVLVLGPETKNKVLEDVSG</sequence>
<feature type="transmembrane region" description="Helical" evidence="6">
    <location>
        <begin position="248"/>
        <end position="264"/>
    </location>
</feature>
<dbReference type="InterPro" id="IPR036259">
    <property type="entry name" value="MFS_trans_sf"/>
</dbReference>
<dbReference type="Proteomes" id="UP001597478">
    <property type="component" value="Unassembled WGS sequence"/>
</dbReference>
<evidence type="ECO:0000259" key="7">
    <source>
        <dbReference type="PROSITE" id="PS50850"/>
    </source>
</evidence>
<dbReference type="InterPro" id="IPR005829">
    <property type="entry name" value="Sugar_transporter_CS"/>
</dbReference>
<feature type="region of interest" description="Disordered" evidence="5">
    <location>
        <begin position="209"/>
        <end position="228"/>
    </location>
</feature>
<dbReference type="PROSITE" id="PS00216">
    <property type="entry name" value="SUGAR_TRANSPORT_1"/>
    <property type="match status" value="1"/>
</dbReference>
<dbReference type="SUPFAM" id="SSF103473">
    <property type="entry name" value="MFS general substrate transporter"/>
    <property type="match status" value="1"/>
</dbReference>
<evidence type="ECO:0000256" key="6">
    <source>
        <dbReference type="SAM" id="Phobius"/>
    </source>
</evidence>
<keyword evidence="4 6" id="KW-0472">Membrane</keyword>
<proteinExistence type="predicted"/>
<feature type="transmembrane region" description="Helical" evidence="6">
    <location>
        <begin position="402"/>
        <end position="420"/>
    </location>
</feature>
<gene>
    <name evidence="8" type="ORF">ACFS2C_03115</name>
</gene>
<feature type="transmembrane region" description="Helical" evidence="6">
    <location>
        <begin position="336"/>
        <end position="357"/>
    </location>
</feature>
<keyword evidence="3 6" id="KW-1133">Transmembrane helix</keyword>
<dbReference type="InterPro" id="IPR020846">
    <property type="entry name" value="MFS_dom"/>
</dbReference>
<evidence type="ECO:0000256" key="3">
    <source>
        <dbReference type="ARBA" id="ARBA00022989"/>
    </source>
</evidence>
<dbReference type="CDD" id="cd17316">
    <property type="entry name" value="MFS_SV2_like"/>
    <property type="match status" value="1"/>
</dbReference>
<keyword evidence="2 6" id="KW-0812">Transmembrane</keyword>
<feature type="transmembrane region" description="Helical" evidence="6">
    <location>
        <begin position="284"/>
        <end position="304"/>
    </location>
</feature>
<dbReference type="EMBL" id="JBHUOF010000003">
    <property type="protein sequence ID" value="MFD2798380.1"/>
    <property type="molecule type" value="Genomic_DNA"/>
</dbReference>
<feature type="transmembrane region" description="Helical" evidence="6">
    <location>
        <begin position="132"/>
        <end position="154"/>
    </location>
</feature>
<evidence type="ECO:0000256" key="2">
    <source>
        <dbReference type="ARBA" id="ARBA00022692"/>
    </source>
</evidence>
<evidence type="ECO:0000256" key="4">
    <source>
        <dbReference type="ARBA" id="ARBA00023136"/>
    </source>
</evidence>
<accession>A0ABW5W670</accession>